<dbReference type="EMBL" id="MHCP01000014">
    <property type="protein sequence ID" value="OGY24322.1"/>
    <property type="molecule type" value="Genomic_DNA"/>
</dbReference>
<evidence type="ECO:0000313" key="10">
    <source>
        <dbReference type="Proteomes" id="UP000176631"/>
    </source>
</evidence>
<evidence type="ECO:0000256" key="3">
    <source>
        <dbReference type="ARBA" id="ARBA00022741"/>
    </source>
</evidence>
<dbReference type="GO" id="GO:0030956">
    <property type="term" value="C:glutamyl-tRNA(Gln) amidotransferase complex"/>
    <property type="evidence" value="ECO:0007669"/>
    <property type="project" value="InterPro"/>
</dbReference>
<dbReference type="NCBIfam" id="TIGR00132">
    <property type="entry name" value="gatA"/>
    <property type="match status" value="1"/>
</dbReference>
<dbReference type="Proteomes" id="UP000176631">
    <property type="component" value="Unassembled WGS sequence"/>
</dbReference>
<dbReference type="HAMAP" id="MF_00120">
    <property type="entry name" value="GatA"/>
    <property type="match status" value="1"/>
</dbReference>
<comment type="caution">
    <text evidence="9">The sequence shown here is derived from an EMBL/GenBank/DDBJ whole genome shotgun (WGS) entry which is preliminary data.</text>
</comment>
<keyword evidence="3 7" id="KW-0547">Nucleotide-binding</keyword>
<dbReference type="PANTHER" id="PTHR11895">
    <property type="entry name" value="TRANSAMIDASE"/>
    <property type="match status" value="1"/>
</dbReference>
<dbReference type="InterPro" id="IPR023631">
    <property type="entry name" value="Amidase_dom"/>
</dbReference>
<dbReference type="Pfam" id="PF01425">
    <property type="entry name" value="Amidase"/>
    <property type="match status" value="1"/>
</dbReference>
<comment type="subunit">
    <text evidence="7">Heterotrimer of A, B and C subunits.</text>
</comment>
<dbReference type="PANTHER" id="PTHR11895:SF151">
    <property type="entry name" value="GLUTAMYL-TRNA(GLN) AMIDOTRANSFERASE SUBUNIT A"/>
    <property type="match status" value="1"/>
</dbReference>
<feature type="domain" description="Amidase" evidence="8">
    <location>
        <begin position="25"/>
        <end position="452"/>
    </location>
</feature>
<dbReference type="EC" id="6.3.5.7" evidence="7"/>
<accession>A0A1G1W9G8</accession>
<dbReference type="GO" id="GO:0050567">
    <property type="term" value="F:glutaminyl-tRNA synthase (glutamine-hydrolyzing) activity"/>
    <property type="evidence" value="ECO:0007669"/>
    <property type="project" value="UniProtKB-UniRule"/>
</dbReference>
<evidence type="ECO:0000256" key="1">
    <source>
        <dbReference type="ARBA" id="ARBA00008069"/>
    </source>
</evidence>
<dbReference type="SUPFAM" id="SSF75304">
    <property type="entry name" value="Amidase signature (AS) enzymes"/>
    <property type="match status" value="1"/>
</dbReference>
<gene>
    <name evidence="7" type="primary">gatA</name>
    <name evidence="9" type="ORF">A2172_00460</name>
</gene>
<evidence type="ECO:0000256" key="6">
    <source>
        <dbReference type="ARBA" id="ARBA00047407"/>
    </source>
</evidence>
<evidence type="ECO:0000259" key="8">
    <source>
        <dbReference type="Pfam" id="PF01425"/>
    </source>
</evidence>
<reference evidence="9 10" key="1">
    <citation type="journal article" date="2016" name="Nat. Commun.">
        <title>Thousands of microbial genomes shed light on interconnected biogeochemical processes in an aquifer system.</title>
        <authorList>
            <person name="Anantharaman K."/>
            <person name="Brown C.T."/>
            <person name="Hug L.A."/>
            <person name="Sharon I."/>
            <person name="Castelle C.J."/>
            <person name="Probst A.J."/>
            <person name="Thomas B.C."/>
            <person name="Singh A."/>
            <person name="Wilkins M.J."/>
            <person name="Karaoz U."/>
            <person name="Brodie E.L."/>
            <person name="Williams K.H."/>
            <person name="Hubbard S.S."/>
            <person name="Banfield J.F."/>
        </authorList>
    </citation>
    <scope>NUCLEOTIDE SEQUENCE [LARGE SCALE GENOMIC DNA]</scope>
</reference>
<dbReference type="InterPro" id="IPR004412">
    <property type="entry name" value="GatA"/>
</dbReference>
<feature type="active site" description="Charge relay system" evidence="7">
    <location>
        <position position="80"/>
    </location>
</feature>
<dbReference type="GO" id="GO:0006412">
    <property type="term" value="P:translation"/>
    <property type="evidence" value="ECO:0007669"/>
    <property type="project" value="UniProtKB-UniRule"/>
</dbReference>
<dbReference type="Gene3D" id="3.90.1300.10">
    <property type="entry name" value="Amidase signature (AS) domain"/>
    <property type="match status" value="1"/>
</dbReference>
<evidence type="ECO:0000256" key="7">
    <source>
        <dbReference type="HAMAP-Rule" id="MF_00120"/>
    </source>
</evidence>
<comment type="function">
    <text evidence="7">Allows the formation of correctly charged Gln-tRNA(Gln) through the transamidation of misacylated Glu-tRNA(Gln) in organisms which lack glutaminyl-tRNA synthetase. The reaction takes place in the presence of glutamine and ATP through an activated gamma-phospho-Glu-tRNA(Gln).</text>
</comment>
<evidence type="ECO:0000256" key="5">
    <source>
        <dbReference type="ARBA" id="ARBA00022917"/>
    </source>
</evidence>
<proteinExistence type="inferred from homology"/>
<dbReference type="GO" id="GO:0005524">
    <property type="term" value="F:ATP binding"/>
    <property type="evidence" value="ECO:0007669"/>
    <property type="project" value="UniProtKB-KW"/>
</dbReference>
<dbReference type="STRING" id="1802593.A2172_00460"/>
<sequence>MNDLFKLTLKQAAEGLKTKEFSSKELTTSVLDRIKKIDPKIGSFLLVTESIAFKQAEKADKLISENQILSYLTGIPFALKDIIVTKDIKTTAGSKILSDFIPPYSATVYEKLEGQSAVLVGKTNLDEFGMGASTENSAYQVTKNPWDLSCVPGGSSGGSAAAIAADLAIYSIGADTGGSVRQPSSLCGVVGLKPTYGRISRYGLIAMASSLDQIGVITKNAEDAALALKEISGYDSRDSNSVEKEVPDYEKFLKDDLKGLKIGVPKEFLSEGVDIKVKETIKRAFTQLEKIGAKLIDLSLPRLKEAIAVYYLIMPSEVSANMARFDGIRFGKERGEFGPEVKRRIMLGTYALSSGYYDAYYLKAAKVRTLIREEFKSAFEKVDVIAGPTSPVLPFKIGERADDPLQMYLADILTVPVNLAGVPAISIPCGLVDGLPVGLQIIGDHWQEGKILNTAFAYEKNYPFNDKPKL</sequence>
<evidence type="ECO:0000256" key="2">
    <source>
        <dbReference type="ARBA" id="ARBA00022598"/>
    </source>
</evidence>
<name>A0A1G1W9G8_9BACT</name>
<dbReference type="InterPro" id="IPR020556">
    <property type="entry name" value="Amidase_CS"/>
</dbReference>
<keyword evidence="5 7" id="KW-0648">Protein biosynthesis</keyword>
<feature type="active site" description="Acyl-ester intermediate" evidence="7">
    <location>
        <position position="179"/>
    </location>
</feature>
<feature type="active site" description="Charge relay system" evidence="7">
    <location>
        <position position="155"/>
    </location>
</feature>
<dbReference type="PROSITE" id="PS00571">
    <property type="entry name" value="AMIDASES"/>
    <property type="match status" value="1"/>
</dbReference>
<comment type="similarity">
    <text evidence="1 7">Belongs to the amidase family. GatA subfamily.</text>
</comment>
<organism evidence="9 10">
    <name type="scientific">Candidatus Woykebacteria bacterium RBG_13_40_15</name>
    <dbReference type="NCBI Taxonomy" id="1802593"/>
    <lineage>
        <taxon>Bacteria</taxon>
        <taxon>Candidatus Woykeibacteriota</taxon>
    </lineage>
</organism>
<keyword evidence="4 7" id="KW-0067">ATP-binding</keyword>
<dbReference type="AlphaFoldDB" id="A0A1G1W9G8"/>
<comment type="catalytic activity">
    <reaction evidence="6 7">
        <text>L-glutamyl-tRNA(Gln) + L-glutamine + ATP + H2O = L-glutaminyl-tRNA(Gln) + L-glutamate + ADP + phosphate + H(+)</text>
        <dbReference type="Rhea" id="RHEA:17521"/>
        <dbReference type="Rhea" id="RHEA-COMP:9681"/>
        <dbReference type="Rhea" id="RHEA-COMP:9684"/>
        <dbReference type="ChEBI" id="CHEBI:15377"/>
        <dbReference type="ChEBI" id="CHEBI:15378"/>
        <dbReference type="ChEBI" id="CHEBI:29985"/>
        <dbReference type="ChEBI" id="CHEBI:30616"/>
        <dbReference type="ChEBI" id="CHEBI:43474"/>
        <dbReference type="ChEBI" id="CHEBI:58359"/>
        <dbReference type="ChEBI" id="CHEBI:78520"/>
        <dbReference type="ChEBI" id="CHEBI:78521"/>
        <dbReference type="ChEBI" id="CHEBI:456216"/>
        <dbReference type="EC" id="6.3.5.7"/>
    </reaction>
</comment>
<evidence type="ECO:0000313" key="9">
    <source>
        <dbReference type="EMBL" id="OGY24322.1"/>
    </source>
</evidence>
<protein>
    <recommendedName>
        <fullName evidence="7">Glutamyl-tRNA(Gln) amidotransferase subunit A</fullName>
        <shortName evidence="7">Glu-ADT subunit A</shortName>
        <ecNumber evidence="7">6.3.5.7</ecNumber>
    </recommendedName>
</protein>
<dbReference type="InterPro" id="IPR036928">
    <property type="entry name" value="AS_sf"/>
</dbReference>
<dbReference type="InterPro" id="IPR000120">
    <property type="entry name" value="Amidase"/>
</dbReference>
<keyword evidence="2 7" id="KW-0436">Ligase</keyword>
<evidence type="ECO:0000256" key="4">
    <source>
        <dbReference type="ARBA" id="ARBA00022840"/>
    </source>
</evidence>